<keyword evidence="2" id="KW-1185">Reference proteome</keyword>
<reference evidence="1 2" key="1">
    <citation type="journal article" date="2015" name="Int. Biodeterior. Biodegradation">
        <title>Physiological and genetic screening methods for the isolation of methyl tert-butyl ether-degrading bacteria for bioremediation purposes.</title>
        <authorList>
            <person name="Guisado I.M."/>
            <person name="Purswani J."/>
            <person name="Gonzalez Lopez J."/>
            <person name="Pozo C."/>
        </authorList>
    </citation>
    <scope>NUCLEOTIDE SEQUENCE [LARGE SCALE GENOMIC DNA]</scope>
    <source>
        <strain evidence="1 2">SH7</strain>
    </source>
</reference>
<evidence type="ECO:0000313" key="2">
    <source>
        <dbReference type="Proteomes" id="UP000054709"/>
    </source>
</evidence>
<evidence type="ECO:0000313" key="1">
    <source>
        <dbReference type="EMBL" id="KTD83162.1"/>
    </source>
</evidence>
<dbReference type="Proteomes" id="UP000054709">
    <property type="component" value="Unassembled WGS sequence"/>
</dbReference>
<dbReference type="OrthoDB" id="2989075at2"/>
<proteinExistence type="predicted"/>
<name>A0A0W1APB8_9BACL</name>
<sequence>MELEMYYKEDTGGWFLIPDWSTFFINLGKELALRNTGSKRWTAALTLPAKEYIAPFIGVGILSSVFIKSSADDLLEVHFQSLSSLEKYTPVWYRKNKRILKAVFLGVTDYQGEQRLLIQTQSTKAGGLTEYISKENALEIQLNPNENQRLPNNQKGRAMTVESRLTDSIFGVHSQALLKQPKTRICFVGGKEQLESEITTRMFAIYEDNQMIKGSLNDLLRVRQFQHSVDPYQSQFVSSLARKNEPDLNLTSTSIIIYSGSNGFLNWKEDFQYTNSIVVLDRSEPQFEFAVEEINNKYIQSNRTPFSKLDLEAMPGGIELLYWEETR</sequence>
<dbReference type="EMBL" id="LCZJ02000098">
    <property type="protein sequence ID" value="KTD83162.1"/>
    <property type="molecule type" value="Genomic_DNA"/>
</dbReference>
<comment type="caution">
    <text evidence="1">The sequence shown here is derived from an EMBL/GenBank/DDBJ whole genome shotgun (WGS) entry which is preliminary data.</text>
</comment>
<accession>A0A0W1APB8</accession>
<protein>
    <submittedName>
        <fullName evidence="1">Uncharacterized protein</fullName>
    </submittedName>
</protein>
<dbReference type="RefSeq" id="WP_060626956.1">
    <property type="nucleotide sequence ID" value="NZ_LCZJ02000098.1"/>
</dbReference>
<organism evidence="1 2">
    <name type="scientific">Paenibacillus etheri</name>
    <dbReference type="NCBI Taxonomy" id="1306852"/>
    <lineage>
        <taxon>Bacteria</taxon>
        <taxon>Bacillati</taxon>
        <taxon>Bacillota</taxon>
        <taxon>Bacilli</taxon>
        <taxon>Bacillales</taxon>
        <taxon>Paenibacillaceae</taxon>
        <taxon>Paenibacillus</taxon>
    </lineage>
</organism>
<gene>
    <name evidence="1" type="ORF">UQ64_03265</name>
</gene>
<dbReference type="AlphaFoldDB" id="A0A0W1APB8"/>